<reference evidence="1" key="1">
    <citation type="submission" date="2014-09" db="EMBL/GenBank/DDBJ databases">
        <authorList>
            <person name="Magalhaes I.L.F."/>
            <person name="Oliveira U."/>
            <person name="Santos F.R."/>
            <person name="Vidigal T.H.D.A."/>
            <person name="Brescovit A.D."/>
            <person name="Santos A.J."/>
        </authorList>
    </citation>
    <scope>NUCLEOTIDE SEQUENCE</scope>
    <source>
        <tissue evidence="1">Shoot tissue taken approximately 20 cm above the soil surface</tissue>
    </source>
</reference>
<name>A0A0A9HI04_ARUDO</name>
<reference evidence="1" key="2">
    <citation type="journal article" date="2015" name="Data Brief">
        <title>Shoot transcriptome of the giant reed, Arundo donax.</title>
        <authorList>
            <person name="Barrero R.A."/>
            <person name="Guerrero F.D."/>
            <person name="Moolhuijzen P."/>
            <person name="Goolsby J.A."/>
            <person name="Tidwell J."/>
            <person name="Bellgard S.E."/>
            <person name="Bellgard M.I."/>
        </authorList>
    </citation>
    <scope>NUCLEOTIDE SEQUENCE</scope>
    <source>
        <tissue evidence="1">Shoot tissue taken approximately 20 cm above the soil surface</tissue>
    </source>
</reference>
<protein>
    <submittedName>
        <fullName evidence="1">Uncharacterized protein</fullName>
    </submittedName>
</protein>
<evidence type="ECO:0000313" key="1">
    <source>
        <dbReference type="EMBL" id="JAE36387.1"/>
    </source>
</evidence>
<organism evidence="1">
    <name type="scientific">Arundo donax</name>
    <name type="common">Giant reed</name>
    <name type="synonym">Donax arundinaceus</name>
    <dbReference type="NCBI Taxonomy" id="35708"/>
    <lineage>
        <taxon>Eukaryota</taxon>
        <taxon>Viridiplantae</taxon>
        <taxon>Streptophyta</taxon>
        <taxon>Embryophyta</taxon>
        <taxon>Tracheophyta</taxon>
        <taxon>Spermatophyta</taxon>
        <taxon>Magnoliopsida</taxon>
        <taxon>Liliopsida</taxon>
        <taxon>Poales</taxon>
        <taxon>Poaceae</taxon>
        <taxon>PACMAD clade</taxon>
        <taxon>Arundinoideae</taxon>
        <taxon>Arundineae</taxon>
        <taxon>Arundo</taxon>
    </lineage>
</organism>
<proteinExistence type="predicted"/>
<dbReference type="EMBL" id="GBRH01161509">
    <property type="protein sequence ID" value="JAE36387.1"/>
    <property type="molecule type" value="Transcribed_RNA"/>
</dbReference>
<accession>A0A0A9HI04</accession>
<dbReference type="AlphaFoldDB" id="A0A0A9HI04"/>
<sequence length="51" mass="5912">MLFDHRISIAMDLNKPRTPFSLFSLSCKVHCYIHAPIRFLVLNKLDFTACS</sequence>